<proteinExistence type="predicted"/>
<dbReference type="AlphaFoldDB" id="A0A2P2P230"/>
<protein>
    <submittedName>
        <fullName evidence="1">Uncharacterized protein</fullName>
    </submittedName>
</protein>
<evidence type="ECO:0000313" key="1">
    <source>
        <dbReference type="EMBL" id="MBX48808.1"/>
    </source>
</evidence>
<reference evidence="1" key="1">
    <citation type="submission" date="2018-02" db="EMBL/GenBank/DDBJ databases">
        <title>Rhizophora mucronata_Transcriptome.</title>
        <authorList>
            <person name="Meera S.P."/>
            <person name="Sreeshan A."/>
            <person name="Augustine A."/>
        </authorList>
    </citation>
    <scope>NUCLEOTIDE SEQUENCE</scope>
    <source>
        <tissue evidence="1">Leaf</tissue>
    </source>
</reference>
<name>A0A2P2P230_RHIMU</name>
<dbReference type="EMBL" id="GGEC01068324">
    <property type="protein sequence ID" value="MBX48808.1"/>
    <property type="molecule type" value="Transcribed_RNA"/>
</dbReference>
<sequence length="43" mass="5186">MKTIWELLNLITFKFTSSLFQILCITASKDLTKKRPYRQTLMY</sequence>
<accession>A0A2P2P230</accession>
<organism evidence="1">
    <name type="scientific">Rhizophora mucronata</name>
    <name type="common">Asiatic mangrove</name>
    <dbReference type="NCBI Taxonomy" id="61149"/>
    <lineage>
        <taxon>Eukaryota</taxon>
        <taxon>Viridiplantae</taxon>
        <taxon>Streptophyta</taxon>
        <taxon>Embryophyta</taxon>
        <taxon>Tracheophyta</taxon>
        <taxon>Spermatophyta</taxon>
        <taxon>Magnoliopsida</taxon>
        <taxon>eudicotyledons</taxon>
        <taxon>Gunneridae</taxon>
        <taxon>Pentapetalae</taxon>
        <taxon>rosids</taxon>
        <taxon>fabids</taxon>
        <taxon>Malpighiales</taxon>
        <taxon>Rhizophoraceae</taxon>
        <taxon>Rhizophora</taxon>
    </lineage>
</organism>